<evidence type="ECO:0000256" key="1">
    <source>
        <dbReference type="ARBA" id="ARBA00006484"/>
    </source>
</evidence>
<evidence type="ECO:0000313" key="3">
    <source>
        <dbReference type="EMBL" id="KHK61313.1"/>
    </source>
</evidence>
<accession>A0A0B1YWK2</accession>
<dbReference type="RefSeq" id="WP_039594563.1">
    <property type="nucleotide sequence ID" value="NZ_JQGJ02000034.1"/>
</dbReference>
<dbReference type="InterPro" id="IPR002347">
    <property type="entry name" value="SDR_fam"/>
</dbReference>
<dbReference type="EMBL" id="JQGJ01000037">
    <property type="protein sequence ID" value="KHK61313.1"/>
    <property type="molecule type" value="Genomic_DNA"/>
</dbReference>
<dbReference type="Proteomes" id="UP000030949">
    <property type="component" value="Unassembled WGS sequence"/>
</dbReference>
<comment type="similarity">
    <text evidence="1">Belongs to the short-chain dehydrogenases/reductases (SDR) family.</text>
</comment>
<protein>
    <submittedName>
        <fullName evidence="3">Sugar dehydrogenase</fullName>
    </submittedName>
</protein>
<dbReference type="InterPro" id="IPR020904">
    <property type="entry name" value="Sc_DH/Rdtase_CS"/>
</dbReference>
<evidence type="ECO:0000313" key="4">
    <source>
        <dbReference type="Proteomes" id="UP000030949"/>
    </source>
</evidence>
<dbReference type="InterPro" id="IPR036291">
    <property type="entry name" value="NAD(P)-bd_dom_sf"/>
</dbReference>
<dbReference type="PRINTS" id="PR00081">
    <property type="entry name" value="GDHRDH"/>
</dbReference>
<organism evidence="3 4">
    <name type="scientific">Pseudomonas frederiksbergensis</name>
    <dbReference type="NCBI Taxonomy" id="104087"/>
    <lineage>
        <taxon>Bacteria</taxon>
        <taxon>Pseudomonadati</taxon>
        <taxon>Pseudomonadota</taxon>
        <taxon>Gammaproteobacteria</taxon>
        <taxon>Pseudomonadales</taxon>
        <taxon>Pseudomonadaceae</taxon>
        <taxon>Pseudomonas</taxon>
    </lineage>
</organism>
<dbReference type="Pfam" id="PF13561">
    <property type="entry name" value="adh_short_C2"/>
    <property type="match status" value="1"/>
</dbReference>
<dbReference type="FunFam" id="3.40.50.720:FF:000084">
    <property type="entry name" value="Short-chain dehydrogenase reductase"/>
    <property type="match status" value="1"/>
</dbReference>
<comment type="caution">
    <text evidence="3">The sequence shown here is derived from an EMBL/GenBank/DDBJ whole genome shotgun (WGS) entry which is preliminary data.</text>
</comment>
<dbReference type="PANTHER" id="PTHR43639:SF1">
    <property type="entry name" value="SHORT-CHAIN DEHYDROGENASE_REDUCTASE FAMILY PROTEIN"/>
    <property type="match status" value="1"/>
</dbReference>
<dbReference type="SUPFAM" id="SSF51735">
    <property type="entry name" value="NAD(P)-binding Rossmann-fold domains"/>
    <property type="match status" value="1"/>
</dbReference>
<dbReference type="OrthoDB" id="286404at2"/>
<dbReference type="PRINTS" id="PR00080">
    <property type="entry name" value="SDRFAMILY"/>
</dbReference>
<dbReference type="GO" id="GO:0016491">
    <property type="term" value="F:oxidoreductase activity"/>
    <property type="evidence" value="ECO:0007669"/>
    <property type="project" value="UniProtKB-KW"/>
</dbReference>
<dbReference type="Gene3D" id="3.40.50.720">
    <property type="entry name" value="NAD(P)-binding Rossmann-like Domain"/>
    <property type="match status" value="1"/>
</dbReference>
<dbReference type="AlphaFoldDB" id="A0A0B1YWK2"/>
<name>A0A0B1YWK2_9PSED</name>
<proteinExistence type="inferred from homology"/>
<dbReference type="PANTHER" id="PTHR43639">
    <property type="entry name" value="OXIDOREDUCTASE, SHORT-CHAIN DEHYDROGENASE/REDUCTASE FAMILY (AFU_ORTHOLOGUE AFUA_5G02870)"/>
    <property type="match status" value="1"/>
</dbReference>
<sequence length="266" mass="28058">MQISLARQVALVTGASSGIGAGSAKALAAAGAAVVLNYHSSAGPAQDLAREINDSGGRAIAIGADVSKEQDVERLFAQTLDAFGTLDILVANSGLQKDDATVDMSLDDWNTVIGVNLTGQFLCARAALRIFNRQGIRQGVSRAAGKIIHMSSVHQRIPWAGHVNYAASKGGIDQLMQTLAQETSHQRIRINSIAPGAIRTAINREAMEADKEQKLLELIPYGRVGDVEDVANAVVWLASDLSDYVVGTTLFIDGGMSLYPGFRGNG</sequence>
<reference evidence="4" key="1">
    <citation type="submission" date="2015-03" db="EMBL/GenBank/DDBJ databases">
        <title>Pseudomonas frederiksbergensis hydrocarbon degrader.</title>
        <authorList>
            <person name="Brown L.M."/>
            <person name="Ruiz O.N."/>
            <person name="Mueller S."/>
            <person name="Gunasekera T.S."/>
        </authorList>
    </citation>
    <scope>NUCLEOTIDE SEQUENCE [LARGE SCALE GENOMIC DNA]</scope>
    <source>
        <strain evidence="4">SI8</strain>
    </source>
</reference>
<dbReference type="PROSITE" id="PS00061">
    <property type="entry name" value="ADH_SHORT"/>
    <property type="match status" value="1"/>
</dbReference>
<keyword evidence="2" id="KW-0560">Oxidoreductase</keyword>
<gene>
    <name evidence="3" type="ORF">JZ00_29210</name>
</gene>
<evidence type="ECO:0000256" key="2">
    <source>
        <dbReference type="ARBA" id="ARBA00023002"/>
    </source>
</evidence>